<dbReference type="AlphaFoldDB" id="A0A2Q4TKV0"/>
<dbReference type="EnsemblMetazoa" id="CJA30697.1">
    <property type="protein sequence ID" value="CJA30697.1"/>
    <property type="gene ID" value="WBGene00206544"/>
</dbReference>
<reference evidence="2" key="1">
    <citation type="submission" date="2010-08" db="EMBL/GenBank/DDBJ databases">
        <authorList>
            <consortium name="Caenorhabditis japonica Sequencing Consortium"/>
            <person name="Wilson R.K."/>
        </authorList>
    </citation>
    <scope>NUCLEOTIDE SEQUENCE [LARGE SCALE GENOMIC DNA]</scope>
    <source>
        <strain evidence="2">DF5081</strain>
    </source>
</reference>
<evidence type="ECO:0000313" key="2">
    <source>
        <dbReference type="Proteomes" id="UP000005237"/>
    </source>
</evidence>
<dbReference type="Proteomes" id="UP000005237">
    <property type="component" value="Unassembled WGS sequence"/>
</dbReference>
<reference evidence="1" key="2">
    <citation type="submission" date="2022-06" db="UniProtKB">
        <authorList>
            <consortium name="EnsemblMetazoa"/>
        </authorList>
    </citation>
    <scope>IDENTIFICATION</scope>
    <source>
        <strain evidence="1">DF5081</strain>
    </source>
</reference>
<sequence>MTTYQMPAQLRAVFYAILAFSEIGDIQRLCNLFKKEISEDFLNRGYHQGKSEARAYYDSDERLVRLGKSMEPFVTARCAKIRKCLNCSQWSALAFSVLK</sequence>
<dbReference type="EnsemblMetazoa" id="CJA43129.1">
    <property type="protein sequence ID" value="CJA43129.1"/>
    <property type="gene ID" value="WBGene00218977"/>
</dbReference>
<evidence type="ECO:0000313" key="1">
    <source>
        <dbReference type="EnsemblMetazoa" id="CJA43129.1"/>
    </source>
</evidence>
<accession>A0A2Q4TKV0</accession>
<dbReference type="InParanoid" id="A0A2Q4TKV0"/>
<protein>
    <submittedName>
        <fullName evidence="1">Uncharacterized protein</fullName>
    </submittedName>
</protein>
<dbReference type="STRING" id="281687.A0A2Q4TKV0"/>
<name>A0A2Q4TKV0_CAEJA</name>
<organism evidence="1 2">
    <name type="scientific">Caenorhabditis japonica</name>
    <dbReference type="NCBI Taxonomy" id="281687"/>
    <lineage>
        <taxon>Eukaryota</taxon>
        <taxon>Metazoa</taxon>
        <taxon>Ecdysozoa</taxon>
        <taxon>Nematoda</taxon>
        <taxon>Chromadorea</taxon>
        <taxon>Rhabditida</taxon>
        <taxon>Rhabditina</taxon>
        <taxon>Rhabditomorpha</taxon>
        <taxon>Rhabditoidea</taxon>
        <taxon>Rhabditidae</taxon>
        <taxon>Peloderinae</taxon>
        <taxon>Caenorhabditis</taxon>
    </lineage>
</organism>
<proteinExistence type="predicted"/>
<keyword evidence="2" id="KW-1185">Reference proteome</keyword>